<reference evidence="2" key="2">
    <citation type="submission" date="2020-04" db="EMBL/GenBank/DDBJ databases">
        <authorList>
            <person name="Tanveer F."/>
            <person name="Xie Y."/>
            <person name="Shinwari Z.K."/>
        </authorList>
    </citation>
    <scope>NUCLEOTIDE SEQUENCE</scope>
    <source>
        <strain evidence="2">MOSEL-ME25</strain>
    </source>
</reference>
<organism evidence="1 3">
    <name type="scientific">Salinicoccus roseus</name>
    <dbReference type="NCBI Taxonomy" id="45670"/>
    <lineage>
        <taxon>Bacteria</taxon>
        <taxon>Bacillati</taxon>
        <taxon>Bacillota</taxon>
        <taxon>Bacilli</taxon>
        <taxon>Bacillales</taxon>
        <taxon>Staphylococcaceae</taxon>
        <taxon>Salinicoccus</taxon>
    </lineage>
</organism>
<dbReference type="RefSeq" id="WP_040104743.1">
    <property type="nucleotide sequence ID" value="NZ_JABEVU030000001.1"/>
</dbReference>
<reference evidence="2" key="3">
    <citation type="submission" date="2022-12" db="EMBL/GenBank/DDBJ databases">
        <title>Genome analysis and biological profiling of marine Salinicoccus roseus MOSEL-ME25.</title>
        <authorList>
            <person name="Mirza F.T."/>
            <person name="Xie Y."/>
            <person name="Shinwari Z.K."/>
        </authorList>
    </citation>
    <scope>NUCLEOTIDE SEQUENCE</scope>
    <source>
        <strain evidence="2">MOSEL-ME25</strain>
    </source>
</reference>
<gene>
    <name evidence="2" type="ORF">F7P68_0001015</name>
    <name evidence="1" type="ORF">SN16_01005</name>
</gene>
<dbReference type="Pfam" id="PF08807">
    <property type="entry name" value="DUF1798"/>
    <property type="match status" value="1"/>
</dbReference>
<keyword evidence="4" id="KW-1185">Reference proteome</keyword>
<dbReference type="InterPro" id="IPR014913">
    <property type="entry name" value="YppE-like"/>
</dbReference>
<dbReference type="GeneID" id="77844119"/>
<dbReference type="EMBL" id="JXII01000001">
    <property type="protein sequence ID" value="KIH71970.1"/>
    <property type="molecule type" value="Genomic_DNA"/>
</dbReference>
<evidence type="ECO:0000313" key="3">
    <source>
        <dbReference type="Proteomes" id="UP000031546"/>
    </source>
</evidence>
<dbReference type="InterPro" id="IPR023351">
    <property type="entry name" value="YppE-like_sf"/>
</dbReference>
<dbReference type="SUPFAM" id="SSF140415">
    <property type="entry name" value="YppE-like"/>
    <property type="match status" value="1"/>
</dbReference>
<dbReference type="AlphaFoldDB" id="A0A0C2HE66"/>
<dbReference type="EMBL" id="JABEVU030000001">
    <property type="protein sequence ID" value="MDB0579118.1"/>
    <property type="molecule type" value="Genomic_DNA"/>
</dbReference>
<dbReference type="Proteomes" id="UP000031546">
    <property type="component" value="Unassembled WGS sequence"/>
</dbReference>
<proteinExistence type="predicted"/>
<sequence length="109" mass="12887">MSRKASFEDLRALLDEVDRRYDMARSGHEFDFASEVEPFLEENKGLVDAISGIGTDFRFNPPTREKVVEEFMELLMTCHAGRFSLKLYREKYKFINMWLAHAEREGLFR</sequence>
<accession>A0A0C2HE66</accession>
<evidence type="ECO:0000313" key="1">
    <source>
        <dbReference type="EMBL" id="KIH71970.1"/>
    </source>
</evidence>
<evidence type="ECO:0000313" key="4">
    <source>
        <dbReference type="Proteomes" id="UP000527860"/>
    </source>
</evidence>
<dbReference type="Gene3D" id="1.20.120.440">
    <property type="entry name" value="YppE-like"/>
    <property type="match status" value="1"/>
</dbReference>
<reference evidence="1 3" key="1">
    <citation type="submission" date="2015-01" db="EMBL/GenBank/DDBJ databases">
        <title>Genome sequences of high lactate-tolerant strain Salinicoccus roseus W12 with industrial interest.</title>
        <authorList>
            <person name="Wang H."/>
            <person name="Yu B."/>
        </authorList>
    </citation>
    <scope>NUCLEOTIDE SEQUENCE [LARGE SCALE GENOMIC DNA]</scope>
    <source>
        <strain evidence="1 3">W12</strain>
    </source>
</reference>
<dbReference type="STRING" id="45670.SN16_01005"/>
<protein>
    <submittedName>
        <fullName evidence="2">DUF1798 family protein</fullName>
    </submittedName>
</protein>
<comment type="caution">
    <text evidence="1">The sequence shown here is derived from an EMBL/GenBank/DDBJ whole genome shotgun (WGS) entry which is preliminary data.</text>
</comment>
<evidence type="ECO:0000313" key="2">
    <source>
        <dbReference type="EMBL" id="MDB0579118.1"/>
    </source>
</evidence>
<name>A0A0C2HE66_9STAP</name>
<dbReference type="OrthoDB" id="2389708at2"/>
<dbReference type="Proteomes" id="UP000527860">
    <property type="component" value="Unassembled WGS sequence"/>
</dbReference>